<sequence length="606" mass="69716">MGCSTSKLDGLPAVALCRDRCNSLEETLRRSYALADAHSAYLLSLNTLGPSLHRFFDQAVESPPDVDSEADESPETSSPESSSPTRSVSSSSDSDLPPKFDSDSEEDGNKGTDGHLFRYPNHEPFHSRNYESGINTPPPPPPSNNAWDFINFFESYEFQYNTNLKDSKDKETTRCLDDEDKSTKKKKEAPIRKNDEKIRTEKEKCVLKMSEKKKKKKKLKPEITREPKDPKTSSDFSVVTKQLQEMFKKASEAGSDVSKMFDTSRFRYHQKSSVFQASANVLYAKKMTPVEESGSSFSNLSSTLKKLFMWEKKLYQEVKAEEKLRTSYMKRCKELRRLDGKSTDASKVEAIRSSIQCLSTRITVSIQMIDNICLMINKLRDEELWSQIKELIHGLSEMWSTMLECHSRQSRVIAEVKKFDKITFKENLDISQLELAMELKLELRNWSQSLSNWIDAQDQYVKALNSWLMRCLKQEPQEPIPDLSEEPPLFGAIDSWSQSLGRSDGEKEFTEAVYKLLMQVSRQVEKRRMELVEQRNVNGGDKDVERKLVMLEKEEQKMQRKMKTVPSVEYVGSLNLKSNMEEIFKCVEKLSTNLKQSYEKVDLICT</sequence>
<dbReference type="OrthoDB" id="658187at2759"/>
<proteinExistence type="predicted"/>
<dbReference type="InterPro" id="IPR006867">
    <property type="entry name" value="DUF632"/>
</dbReference>
<gene>
    <name evidence="4" type="ORF">Bca52824_032050</name>
</gene>
<protein>
    <submittedName>
        <fullName evidence="4">Uncharacterized protein</fullName>
    </submittedName>
</protein>
<dbReference type="AlphaFoldDB" id="A0A8X7SG37"/>
<keyword evidence="5" id="KW-1185">Reference proteome</keyword>
<feature type="region of interest" description="Disordered" evidence="1">
    <location>
        <begin position="61"/>
        <end position="146"/>
    </location>
</feature>
<accession>A0A8X7SG37</accession>
<feature type="domain" description="DUF630" evidence="3">
    <location>
        <begin position="1"/>
        <end position="58"/>
    </location>
</feature>
<dbReference type="Proteomes" id="UP000886595">
    <property type="component" value="Unassembled WGS sequence"/>
</dbReference>
<comment type="caution">
    <text evidence="4">The sequence shown here is derived from an EMBL/GenBank/DDBJ whole genome shotgun (WGS) entry which is preliminary data.</text>
</comment>
<evidence type="ECO:0000259" key="2">
    <source>
        <dbReference type="Pfam" id="PF04782"/>
    </source>
</evidence>
<name>A0A8X7SG37_BRACI</name>
<dbReference type="PANTHER" id="PTHR21450:SF19">
    <property type="entry name" value="F5M15.15"/>
    <property type="match status" value="1"/>
</dbReference>
<evidence type="ECO:0000256" key="1">
    <source>
        <dbReference type="SAM" id="MobiDB-lite"/>
    </source>
</evidence>
<dbReference type="Pfam" id="PF04782">
    <property type="entry name" value="DUF632"/>
    <property type="match status" value="1"/>
</dbReference>
<dbReference type="Pfam" id="PF04783">
    <property type="entry name" value="DUF630"/>
    <property type="match status" value="1"/>
</dbReference>
<feature type="domain" description="DUF632" evidence="2">
    <location>
        <begin position="239"/>
        <end position="521"/>
    </location>
</feature>
<feature type="region of interest" description="Disordered" evidence="1">
    <location>
        <begin position="210"/>
        <end position="235"/>
    </location>
</feature>
<reference evidence="4 5" key="1">
    <citation type="submission" date="2020-02" db="EMBL/GenBank/DDBJ databases">
        <authorList>
            <person name="Ma Q."/>
            <person name="Huang Y."/>
            <person name="Song X."/>
            <person name="Pei D."/>
        </authorList>
    </citation>
    <scope>NUCLEOTIDE SEQUENCE [LARGE SCALE GENOMIC DNA]</scope>
    <source>
        <strain evidence="4">Sxm20200214</strain>
        <tissue evidence="4">Leaf</tissue>
    </source>
</reference>
<feature type="compositionally biased region" description="Basic and acidic residues" evidence="1">
    <location>
        <begin position="220"/>
        <end position="232"/>
    </location>
</feature>
<dbReference type="InterPro" id="IPR006868">
    <property type="entry name" value="DUF630"/>
</dbReference>
<organism evidence="4 5">
    <name type="scientific">Brassica carinata</name>
    <name type="common">Ethiopian mustard</name>
    <name type="synonym">Abyssinian cabbage</name>
    <dbReference type="NCBI Taxonomy" id="52824"/>
    <lineage>
        <taxon>Eukaryota</taxon>
        <taxon>Viridiplantae</taxon>
        <taxon>Streptophyta</taxon>
        <taxon>Embryophyta</taxon>
        <taxon>Tracheophyta</taxon>
        <taxon>Spermatophyta</taxon>
        <taxon>Magnoliopsida</taxon>
        <taxon>eudicotyledons</taxon>
        <taxon>Gunneridae</taxon>
        <taxon>Pentapetalae</taxon>
        <taxon>rosids</taxon>
        <taxon>malvids</taxon>
        <taxon>Brassicales</taxon>
        <taxon>Brassicaceae</taxon>
        <taxon>Brassiceae</taxon>
        <taxon>Brassica</taxon>
    </lineage>
</organism>
<evidence type="ECO:0000259" key="3">
    <source>
        <dbReference type="Pfam" id="PF04783"/>
    </source>
</evidence>
<dbReference type="EMBL" id="JAAMPC010000007">
    <property type="protein sequence ID" value="KAG2303399.1"/>
    <property type="molecule type" value="Genomic_DNA"/>
</dbReference>
<feature type="compositionally biased region" description="Acidic residues" evidence="1">
    <location>
        <begin position="64"/>
        <end position="74"/>
    </location>
</feature>
<dbReference type="PANTHER" id="PTHR21450">
    <property type="entry name" value="PROTEIN ALTERED PHOSPHATE STARVATION RESPONSE 1"/>
    <property type="match status" value="1"/>
</dbReference>
<feature type="compositionally biased region" description="Basic and acidic residues" evidence="1">
    <location>
        <begin position="96"/>
        <end position="129"/>
    </location>
</feature>
<feature type="region of interest" description="Disordered" evidence="1">
    <location>
        <begin position="169"/>
        <end position="196"/>
    </location>
</feature>
<evidence type="ECO:0000313" key="5">
    <source>
        <dbReference type="Proteomes" id="UP000886595"/>
    </source>
</evidence>
<evidence type="ECO:0000313" key="4">
    <source>
        <dbReference type="EMBL" id="KAG2303399.1"/>
    </source>
</evidence>
<feature type="compositionally biased region" description="Low complexity" evidence="1">
    <location>
        <begin position="75"/>
        <end position="95"/>
    </location>
</feature>